<gene>
    <name evidence="2" type="ORF">ABS765_06245</name>
</gene>
<name>A0ABW8Y2T6_9FLAO</name>
<dbReference type="InterPro" id="IPR025877">
    <property type="entry name" value="MobA-like_NTP_Trfase"/>
</dbReference>
<proteinExistence type="predicted"/>
<comment type="caution">
    <text evidence="2">The sequence shown here is derived from an EMBL/GenBank/DDBJ whole genome shotgun (WGS) entry which is preliminary data.</text>
</comment>
<dbReference type="SUPFAM" id="SSF53448">
    <property type="entry name" value="Nucleotide-diphospho-sugar transferases"/>
    <property type="match status" value="1"/>
</dbReference>
<dbReference type="Pfam" id="PF12804">
    <property type="entry name" value="NTP_transf_3"/>
    <property type="match status" value="1"/>
</dbReference>
<dbReference type="EMBL" id="JBELPY010000003">
    <property type="protein sequence ID" value="MFL9833625.1"/>
    <property type="molecule type" value="Genomic_DNA"/>
</dbReference>
<evidence type="ECO:0000313" key="2">
    <source>
        <dbReference type="EMBL" id="MFL9833625.1"/>
    </source>
</evidence>
<dbReference type="PANTHER" id="PTHR43777:SF1">
    <property type="entry name" value="MOLYBDENUM COFACTOR CYTIDYLYLTRANSFERASE"/>
    <property type="match status" value="1"/>
</dbReference>
<evidence type="ECO:0000259" key="1">
    <source>
        <dbReference type="Pfam" id="PF12804"/>
    </source>
</evidence>
<sequence>METYIPKIKIFLIAAGESKRMGSPKQLLPWKNKTLIEHQIDNLSKLGFEINVVLGANAELIKNKIQNKNIHIIINEDWSNGMGSSISCAAHHIGDFIESYDGILIALVDQPLITTEYFHKMIKIFEVGKMNIIVSQSDSGVKGAPVLFDIFYADELKNLNGEKGAKPILEKNKENIVLMPPNAFLSDMDTPEEYNDLLLRANHQS</sequence>
<reference evidence="2 3" key="1">
    <citation type="submission" date="2024-06" db="EMBL/GenBank/DDBJ databases">
        <authorList>
            <person name="Kaempfer P."/>
            <person name="Viver T."/>
        </authorList>
    </citation>
    <scope>NUCLEOTIDE SEQUENCE [LARGE SCALE GENOMIC DNA]</scope>
    <source>
        <strain evidence="2 3">ST-37</strain>
    </source>
</reference>
<protein>
    <submittedName>
        <fullName evidence="2">Nucleotidyltransferase family protein</fullName>
    </submittedName>
</protein>
<dbReference type="Proteomes" id="UP001629058">
    <property type="component" value="Unassembled WGS sequence"/>
</dbReference>
<dbReference type="InterPro" id="IPR029044">
    <property type="entry name" value="Nucleotide-diphossugar_trans"/>
</dbReference>
<dbReference type="CDD" id="cd04182">
    <property type="entry name" value="GT_2_like_f"/>
    <property type="match status" value="1"/>
</dbReference>
<dbReference type="PANTHER" id="PTHR43777">
    <property type="entry name" value="MOLYBDENUM COFACTOR CYTIDYLYLTRANSFERASE"/>
    <property type="match status" value="1"/>
</dbReference>
<dbReference type="RefSeq" id="WP_408088665.1">
    <property type="nucleotide sequence ID" value="NZ_JBELPY010000003.1"/>
</dbReference>
<keyword evidence="3" id="KW-1185">Reference proteome</keyword>
<accession>A0ABW8Y2T6</accession>
<organism evidence="2 3">
    <name type="scientific">Chryseobacterium terrae</name>
    <dbReference type="NCBI Taxonomy" id="3163299"/>
    <lineage>
        <taxon>Bacteria</taxon>
        <taxon>Pseudomonadati</taxon>
        <taxon>Bacteroidota</taxon>
        <taxon>Flavobacteriia</taxon>
        <taxon>Flavobacteriales</taxon>
        <taxon>Weeksellaceae</taxon>
        <taxon>Chryseobacterium group</taxon>
        <taxon>Chryseobacterium</taxon>
    </lineage>
</organism>
<feature type="domain" description="MobA-like NTP transferase" evidence="1">
    <location>
        <begin position="12"/>
        <end position="172"/>
    </location>
</feature>
<evidence type="ECO:0000313" key="3">
    <source>
        <dbReference type="Proteomes" id="UP001629058"/>
    </source>
</evidence>
<dbReference type="Gene3D" id="3.90.550.10">
    <property type="entry name" value="Spore Coat Polysaccharide Biosynthesis Protein SpsA, Chain A"/>
    <property type="match status" value="1"/>
</dbReference>